<dbReference type="Proteomes" id="UP001054945">
    <property type="component" value="Unassembled WGS sequence"/>
</dbReference>
<evidence type="ECO:0000313" key="1">
    <source>
        <dbReference type="EMBL" id="GIY02653.1"/>
    </source>
</evidence>
<sequence length="95" mass="10771">MVFLLPFGSRKKILHTSLIEEFVRGIHRCAAIARLPCENLSIVSRPFLFENVESSFFGQGCNRFKRNLVSLGGFLGKESRGMFQIYPTSGIFIKL</sequence>
<keyword evidence="2" id="KW-1185">Reference proteome</keyword>
<reference evidence="1 2" key="1">
    <citation type="submission" date="2021-06" db="EMBL/GenBank/DDBJ databases">
        <title>Caerostris extrusa draft genome.</title>
        <authorList>
            <person name="Kono N."/>
            <person name="Arakawa K."/>
        </authorList>
    </citation>
    <scope>NUCLEOTIDE SEQUENCE [LARGE SCALE GENOMIC DNA]</scope>
</reference>
<proteinExistence type="predicted"/>
<dbReference type="AlphaFoldDB" id="A0AAV4PZ10"/>
<name>A0AAV4PZ10_CAEEX</name>
<dbReference type="EMBL" id="BPLR01005476">
    <property type="protein sequence ID" value="GIY02653.1"/>
    <property type="molecule type" value="Genomic_DNA"/>
</dbReference>
<gene>
    <name evidence="1" type="ORF">CEXT_442171</name>
</gene>
<organism evidence="1 2">
    <name type="scientific">Caerostris extrusa</name>
    <name type="common">Bark spider</name>
    <name type="synonym">Caerostris bankana</name>
    <dbReference type="NCBI Taxonomy" id="172846"/>
    <lineage>
        <taxon>Eukaryota</taxon>
        <taxon>Metazoa</taxon>
        <taxon>Ecdysozoa</taxon>
        <taxon>Arthropoda</taxon>
        <taxon>Chelicerata</taxon>
        <taxon>Arachnida</taxon>
        <taxon>Araneae</taxon>
        <taxon>Araneomorphae</taxon>
        <taxon>Entelegynae</taxon>
        <taxon>Araneoidea</taxon>
        <taxon>Araneidae</taxon>
        <taxon>Caerostris</taxon>
    </lineage>
</organism>
<accession>A0AAV4PZ10</accession>
<evidence type="ECO:0000313" key="2">
    <source>
        <dbReference type="Proteomes" id="UP001054945"/>
    </source>
</evidence>
<protein>
    <submittedName>
        <fullName evidence="1">Uncharacterized protein</fullName>
    </submittedName>
</protein>
<comment type="caution">
    <text evidence="1">The sequence shown here is derived from an EMBL/GenBank/DDBJ whole genome shotgun (WGS) entry which is preliminary data.</text>
</comment>